<evidence type="ECO:0000313" key="1">
    <source>
        <dbReference type="EMBL" id="QRC91850.1"/>
    </source>
</evidence>
<sequence length="648" mass="73665">MDIDEIERVEKYWFGDHATWSHEQLLRLVVSVPLIPPHELSRFANYATTGLLPDGTRTSPPPMTMEELGLLHTPSHRWAEGPTKIKDTSCQDALSPLFGAPYKGTDLSVPPYAQFPARLLPLQAKLWQGMAPMNRNRWLQRQMGDPANYRNLMELINDILAIFKWWNEESVQHRMRAGFNFLVDKHVEFAAPVNDRREKNGVPQKLDLAAMWAEYFYARISAMSERTHQWLVDRVDEVQSRAFAEYTVTLESAGDDQQAVGAAGKKLYECVQDLNAMITKVDYTLGIPMTGFKGHKASSNASVLSLDIRDDLYQKLAATKSWTHMEKMLKAQDAEAATEQKPPKDISELVAQMKKGPQPAAPRFQDQETLIAHYHEGRRNRAEIRSALRGAPAPPADEQWIAILKGRMDFYIANGRDPKTHQWGFVCYRLTYNQTDTEWADFMAKLRADMDNSRSGEWIQGFDSIADRAGLEMYDGRDLGIAEGDIEAAKKHFKETYTMLPTLGRMWAQDFLVIDAQSYSSYAHPEPEIERPPVPFGPCFGDKGGFVRLVDTIEYPAGMLDAMSPGYQGELKVLSSLVFTEVYPLLATFALRPTSLWPLARLHPREVYVGNTIDSQEAWWEFCRIDMVAMMDGIFADLRKKKAALREK</sequence>
<gene>
    <name evidence="1" type="ORF">JI435_020360</name>
</gene>
<keyword evidence="2" id="KW-1185">Reference proteome</keyword>
<dbReference type="OMA" id="AMKSRLW"/>
<dbReference type="VEuPathDB" id="FungiDB:JI435_020360"/>
<protein>
    <submittedName>
        <fullName evidence="1">Uncharacterized protein</fullName>
    </submittedName>
</protein>
<evidence type="ECO:0000313" key="2">
    <source>
        <dbReference type="Proteomes" id="UP000663193"/>
    </source>
</evidence>
<dbReference type="Proteomes" id="UP000663193">
    <property type="component" value="Chromosome 2"/>
</dbReference>
<dbReference type="EMBL" id="CP069024">
    <property type="protein sequence ID" value="QRC91850.1"/>
    <property type="molecule type" value="Genomic_DNA"/>
</dbReference>
<accession>A0A7U2EVJ1</accession>
<dbReference type="OrthoDB" id="3437405at2759"/>
<organism evidence="1 2">
    <name type="scientific">Phaeosphaeria nodorum (strain SN15 / ATCC MYA-4574 / FGSC 10173)</name>
    <name type="common">Glume blotch fungus</name>
    <name type="synonym">Parastagonospora nodorum</name>
    <dbReference type="NCBI Taxonomy" id="321614"/>
    <lineage>
        <taxon>Eukaryota</taxon>
        <taxon>Fungi</taxon>
        <taxon>Dikarya</taxon>
        <taxon>Ascomycota</taxon>
        <taxon>Pezizomycotina</taxon>
        <taxon>Dothideomycetes</taxon>
        <taxon>Pleosporomycetidae</taxon>
        <taxon>Pleosporales</taxon>
        <taxon>Pleosporineae</taxon>
        <taxon>Phaeosphaeriaceae</taxon>
        <taxon>Parastagonospora</taxon>
    </lineage>
</organism>
<proteinExistence type="predicted"/>
<name>A0A7U2EVJ1_PHANO</name>
<reference evidence="2" key="1">
    <citation type="journal article" date="2021" name="BMC Genomics">
        <title>Chromosome-level genome assembly and manually-curated proteome of model necrotroph Parastagonospora nodorum Sn15 reveals a genome-wide trove of candidate effector homologs, and redundancy of virulence-related functions within an accessory chromosome.</title>
        <authorList>
            <person name="Bertazzoni S."/>
            <person name="Jones D.A.B."/>
            <person name="Phan H.T."/>
            <person name="Tan K.-C."/>
            <person name="Hane J.K."/>
        </authorList>
    </citation>
    <scope>NUCLEOTIDE SEQUENCE [LARGE SCALE GENOMIC DNA]</scope>
    <source>
        <strain evidence="2">SN15 / ATCC MYA-4574 / FGSC 10173)</strain>
    </source>
</reference>
<dbReference type="AlphaFoldDB" id="A0A7U2EVJ1"/>